<dbReference type="AlphaFoldDB" id="A0A9W4SFE3"/>
<comment type="caution">
    <text evidence="4">The sequence shown here is derived from an EMBL/GenBank/DDBJ whole genome shotgun (WGS) entry which is preliminary data.</text>
</comment>
<keyword evidence="2" id="KW-0067">ATP-binding</keyword>
<dbReference type="GO" id="GO:0004674">
    <property type="term" value="F:protein serine/threonine kinase activity"/>
    <property type="evidence" value="ECO:0007669"/>
    <property type="project" value="TreeGrafter"/>
</dbReference>
<dbReference type="OrthoDB" id="10261027at2759"/>
<evidence type="ECO:0000259" key="3">
    <source>
        <dbReference type="PROSITE" id="PS50011"/>
    </source>
</evidence>
<evidence type="ECO:0000256" key="1">
    <source>
        <dbReference type="ARBA" id="ARBA00022741"/>
    </source>
</evidence>
<protein>
    <submittedName>
        <fullName evidence="4">7874_t:CDS:1</fullName>
    </submittedName>
</protein>
<dbReference type="SUPFAM" id="SSF56112">
    <property type="entry name" value="Protein kinase-like (PK-like)"/>
    <property type="match status" value="1"/>
</dbReference>
<keyword evidence="1" id="KW-0547">Nucleotide-binding</keyword>
<dbReference type="InterPro" id="IPR001245">
    <property type="entry name" value="Ser-Thr/Tyr_kinase_cat_dom"/>
</dbReference>
<evidence type="ECO:0000313" key="5">
    <source>
        <dbReference type="Proteomes" id="UP001153678"/>
    </source>
</evidence>
<dbReference type="InterPro" id="IPR000719">
    <property type="entry name" value="Prot_kinase_dom"/>
</dbReference>
<reference evidence="4" key="1">
    <citation type="submission" date="2022-08" db="EMBL/GenBank/DDBJ databases">
        <authorList>
            <person name="Kallberg Y."/>
            <person name="Tangrot J."/>
            <person name="Rosling A."/>
        </authorList>
    </citation>
    <scope>NUCLEOTIDE SEQUENCE</scope>
    <source>
        <strain evidence="4">Wild A</strain>
    </source>
</reference>
<dbReference type="PANTHER" id="PTHR44329">
    <property type="entry name" value="SERINE/THREONINE-PROTEIN KINASE TNNI3K-RELATED"/>
    <property type="match status" value="1"/>
</dbReference>
<dbReference type="Pfam" id="PF07714">
    <property type="entry name" value="PK_Tyr_Ser-Thr"/>
    <property type="match status" value="1"/>
</dbReference>
<dbReference type="PANTHER" id="PTHR44329:SF298">
    <property type="entry name" value="MIXED LINEAGE KINASE DOMAIN-LIKE PROTEIN"/>
    <property type="match status" value="1"/>
</dbReference>
<dbReference type="PIRSF" id="PIRSF000654">
    <property type="entry name" value="Integrin-linked_kinase"/>
    <property type="match status" value="1"/>
</dbReference>
<name>A0A9W4SFE3_9GLOM</name>
<dbReference type="InterPro" id="IPR051681">
    <property type="entry name" value="Ser/Thr_Kinases-Pseudokinases"/>
</dbReference>
<dbReference type="Proteomes" id="UP001153678">
    <property type="component" value="Unassembled WGS sequence"/>
</dbReference>
<dbReference type="EMBL" id="CAMKVN010000392">
    <property type="protein sequence ID" value="CAI2167440.1"/>
    <property type="molecule type" value="Genomic_DNA"/>
</dbReference>
<proteinExistence type="predicted"/>
<gene>
    <name evidence="4" type="ORF">FWILDA_LOCUS3075</name>
</gene>
<dbReference type="InterPro" id="IPR011009">
    <property type="entry name" value="Kinase-like_dom_sf"/>
</dbReference>
<accession>A0A9W4SFE3</accession>
<evidence type="ECO:0000256" key="2">
    <source>
        <dbReference type="ARBA" id="ARBA00022840"/>
    </source>
</evidence>
<organism evidence="4 5">
    <name type="scientific">Funneliformis geosporum</name>
    <dbReference type="NCBI Taxonomy" id="1117311"/>
    <lineage>
        <taxon>Eukaryota</taxon>
        <taxon>Fungi</taxon>
        <taxon>Fungi incertae sedis</taxon>
        <taxon>Mucoromycota</taxon>
        <taxon>Glomeromycotina</taxon>
        <taxon>Glomeromycetes</taxon>
        <taxon>Glomerales</taxon>
        <taxon>Glomeraceae</taxon>
        <taxon>Funneliformis</taxon>
    </lineage>
</organism>
<feature type="domain" description="Protein kinase" evidence="3">
    <location>
        <begin position="1"/>
        <end position="207"/>
    </location>
</feature>
<dbReference type="PROSITE" id="PS50011">
    <property type="entry name" value="PROTEIN_KINASE_DOM"/>
    <property type="match status" value="1"/>
</dbReference>
<sequence length="226" mass="25697">MNQWLAPVKIYGITQDPETLNVMVVLQEMNLGSLRSNLMIKKYNPNDKYMDLYAITRMLSALHDCNLIHGDFHSGNLLLKSLHIINISDFGLSKPANESNKSNKIYGVLPYIAPEVLRGKPFTKAADIYSLGIIMWEMTSGIPAFNSVPHDFNLSLDICKGLRPKIVKDTMPEYAELMERCWDSNADNRPTAKELVGYFVKWQNEFSSIYTERIPIPVEGLIILQN</sequence>
<dbReference type="Gene3D" id="1.10.510.10">
    <property type="entry name" value="Transferase(Phosphotransferase) domain 1"/>
    <property type="match status" value="1"/>
</dbReference>
<evidence type="ECO:0000313" key="4">
    <source>
        <dbReference type="EMBL" id="CAI2167440.1"/>
    </source>
</evidence>
<dbReference type="GO" id="GO:0005524">
    <property type="term" value="F:ATP binding"/>
    <property type="evidence" value="ECO:0007669"/>
    <property type="project" value="UniProtKB-KW"/>
</dbReference>
<keyword evidence="5" id="KW-1185">Reference proteome</keyword>